<dbReference type="EMBL" id="PVNH01000004">
    <property type="protein sequence ID" value="PRX48359.1"/>
    <property type="molecule type" value="Genomic_DNA"/>
</dbReference>
<dbReference type="InterPro" id="IPR024747">
    <property type="entry name" value="Pyridox_Oxase-rel"/>
</dbReference>
<comment type="caution">
    <text evidence="1">The sequence shown here is derived from an EMBL/GenBank/DDBJ whole genome shotgun (WGS) entry which is preliminary data.</text>
</comment>
<name>A0A2T0LWL6_9PSEU</name>
<proteinExistence type="predicted"/>
<dbReference type="Gene3D" id="2.30.110.10">
    <property type="entry name" value="Electron Transport, Fmn-binding Protein, Chain A"/>
    <property type="match status" value="1"/>
</dbReference>
<dbReference type="Proteomes" id="UP000238362">
    <property type="component" value="Unassembled WGS sequence"/>
</dbReference>
<dbReference type="SUPFAM" id="SSF50475">
    <property type="entry name" value="FMN-binding split barrel"/>
    <property type="match status" value="1"/>
</dbReference>
<protein>
    <submittedName>
        <fullName evidence="1">Nitroimidazol reductase NimA-like FMN-containing flavoprotein (Pyridoxamine 5'-phosphate oxidase superfamily)</fullName>
    </submittedName>
</protein>
<organism evidence="1 2">
    <name type="scientific">Prauserella shujinwangii</name>
    <dbReference type="NCBI Taxonomy" id="1453103"/>
    <lineage>
        <taxon>Bacteria</taxon>
        <taxon>Bacillati</taxon>
        <taxon>Actinomycetota</taxon>
        <taxon>Actinomycetes</taxon>
        <taxon>Pseudonocardiales</taxon>
        <taxon>Pseudonocardiaceae</taxon>
        <taxon>Prauserella</taxon>
    </lineage>
</organism>
<dbReference type="OrthoDB" id="3212118at2"/>
<reference evidence="1 2" key="1">
    <citation type="submission" date="2018-03" db="EMBL/GenBank/DDBJ databases">
        <title>Genomic Encyclopedia of Type Strains, Phase III (KMG-III): the genomes of soil and plant-associated and newly described type strains.</title>
        <authorList>
            <person name="Whitman W."/>
        </authorList>
    </citation>
    <scope>NUCLEOTIDE SEQUENCE [LARGE SCALE GENOMIC DNA]</scope>
    <source>
        <strain evidence="1 2">CGMCC 4.7125</strain>
    </source>
</reference>
<dbReference type="Pfam" id="PF12900">
    <property type="entry name" value="Pyridox_ox_2"/>
    <property type="match status" value="1"/>
</dbReference>
<dbReference type="RefSeq" id="WP_106178454.1">
    <property type="nucleotide sequence ID" value="NZ_PVNH01000004.1"/>
</dbReference>
<evidence type="ECO:0000313" key="2">
    <source>
        <dbReference type="Proteomes" id="UP000238362"/>
    </source>
</evidence>
<evidence type="ECO:0000313" key="1">
    <source>
        <dbReference type="EMBL" id="PRX48359.1"/>
    </source>
</evidence>
<dbReference type="InterPro" id="IPR012349">
    <property type="entry name" value="Split_barrel_FMN-bd"/>
</dbReference>
<gene>
    <name evidence="1" type="ORF">B0I33_104175</name>
</gene>
<dbReference type="AlphaFoldDB" id="A0A2T0LWL6"/>
<keyword evidence="2" id="KW-1185">Reference proteome</keyword>
<sequence>MLPSIDIEELAEADCLELLRAEPVGRLVFTERALPAIRPVNFVLDGHDVVVRSAPGSWADRLGGSIVAFEVDRIDPATHTGWSVVVLGKVATVTDVDTLVRLSDPRHRPWAPGRHDRYLRIRPGTITGRRLALGRN</sequence>
<accession>A0A2T0LWL6</accession>